<feature type="binding site" evidence="14">
    <location>
        <begin position="137"/>
        <end position="138"/>
    </location>
    <ligand>
        <name>substrate</name>
    </ligand>
</feature>
<keyword evidence="8 16" id="KW-0732">Signal</keyword>
<dbReference type="PIRSF" id="PIRSF017818">
    <property type="entry name" value="Acid_Ptase_B"/>
    <property type="match status" value="1"/>
</dbReference>
<evidence type="ECO:0000256" key="16">
    <source>
        <dbReference type="SAM" id="SignalP"/>
    </source>
</evidence>
<evidence type="ECO:0000256" key="7">
    <source>
        <dbReference type="ARBA" id="ARBA00022723"/>
    </source>
</evidence>
<keyword evidence="10 12" id="KW-0378">Hydrolase</keyword>
<dbReference type="InterPro" id="IPR005519">
    <property type="entry name" value="Acid_phosphat_B-like"/>
</dbReference>
<evidence type="ECO:0000256" key="15">
    <source>
        <dbReference type="PIRSR" id="PIRSR017818-3"/>
    </source>
</evidence>
<keyword evidence="9 12" id="KW-0574">Periplasm</keyword>
<reference evidence="17 18" key="1">
    <citation type="submission" date="2018-06" db="EMBL/GenBank/DDBJ databases">
        <authorList>
            <consortium name="Pathogen Informatics"/>
            <person name="Doyle S."/>
        </authorList>
    </citation>
    <scope>NUCLEOTIDE SEQUENCE [LARGE SCALE GENOMIC DNA]</scope>
    <source>
        <strain evidence="17 18">NCTC10851</strain>
    </source>
</reference>
<dbReference type="AlphaFoldDB" id="A0A380V864"/>
<keyword evidence="17" id="KW-0808">Transferase</keyword>
<evidence type="ECO:0000256" key="3">
    <source>
        <dbReference type="ARBA" id="ARBA00007752"/>
    </source>
</evidence>
<dbReference type="SUPFAM" id="SSF56784">
    <property type="entry name" value="HAD-like"/>
    <property type="match status" value="1"/>
</dbReference>
<evidence type="ECO:0000256" key="11">
    <source>
        <dbReference type="ARBA" id="ARBA00022842"/>
    </source>
</evidence>
<evidence type="ECO:0000256" key="6">
    <source>
        <dbReference type="ARBA" id="ARBA00022113"/>
    </source>
</evidence>
<keyword evidence="7 12" id="KW-0479">Metal-binding</keyword>
<dbReference type="GO" id="GO:0003993">
    <property type="term" value="F:acid phosphatase activity"/>
    <property type="evidence" value="ECO:0007669"/>
    <property type="project" value="UniProtKB-EC"/>
</dbReference>
<dbReference type="PROSITE" id="PS51257">
    <property type="entry name" value="PROKAR_LIPOPROTEIN"/>
    <property type="match status" value="1"/>
</dbReference>
<proteinExistence type="inferred from homology"/>
<feature type="chain" id="PRO_5016789422" description="Class B acid phosphatase" evidence="16">
    <location>
        <begin position="24"/>
        <end position="244"/>
    </location>
</feature>
<sequence>MTYLFKLSLIGLTIIAAACSANAKGPKIPYSHQGVTAIDDNYKKEVKWVSVEDIAEQLKGKPPMTVSFDVDDTTLVSSQCFYYGKKTFSPNSFDYLHNQAYWNFVADGCDKYSIPKESAKRIIDMHQARGDQIIFITGRTPHENHKADQIDQLGRILEQAFQIKNMQPVNYTKDTPVEPYKYDKTKYIVDHKVAIHYGDSNDDILAAREAGIRGIRVIRSAVSTNRPLPLNGGYGEEVVVDSSY</sequence>
<comment type="similarity">
    <text evidence="3 12">Belongs to the class B bacterial acid phosphatase family.</text>
</comment>
<dbReference type="InterPro" id="IPR010025">
    <property type="entry name" value="HAD-SF_ppase_IIIB_AphA"/>
</dbReference>
<evidence type="ECO:0000256" key="1">
    <source>
        <dbReference type="ARBA" id="ARBA00000032"/>
    </source>
</evidence>
<name>A0A380V864_9PAST</name>
<feature type="signal peptide" evidence="16">
    <location>
        <begin position="1"/>
        <end position="23"/>
    </location>
</feature>
<comment type="subunit">
    <text evidence="4 12">Homotetramer.</text>
</comment>
<evidence type="ECO:0000256" key="5">
    <source>
        <dbReference type="ARBA" id="ARBA00012646"/>
    </source>
</evidence>
<feature type="active site" description="Proton donor" evidence="13">
    <location>
        <position position="71"/>
    </location>
</feature>
<dbReference type="Gene3D" id="3.40.50.1000">
    <property type="entry name" value="HAD superfamily/HAD-like"/>
    <property type="match status" value="1"/>
</dbReference>
<comment type="cofactor">
    <cofactor evidence="12 15">
        <name>Mg(2+)</name>
        <dbReference type="ChEBI" id="CHEBI:18420"/>
    </cofactor>
    <text evidence="12 15">Binds 1 Mg(2+) ion per subunit.</text>
</comment>
<accession>A0A380V864</accession>
<evidence type="ECO:0000256" key="13">
    <source>
        <dbReference type="PIRSR" id="PIRSR017818-1"/>
    </source>
</evidence>
<feature type="binding site" evidence="15">
    <location>
        <position position="199"/>
    </location>
    <ligand>
        <name>Mg(2+)</name>
        <dbReference type="ChEBI" id="CHEBI:18420"/>
    </ligand>
</feature>
<evidence type="ECO:0000256" key="14">
    <source>
        <dbReference type="PIRSR" id="PIRSR017818-2"/>
    </source>
</evidence>
<evidence type="ECO:0000256" key="8">
    <source>
        <dbReference type="ARBA" id="ARBA00022729"/>
    </source>
</evidence>
<feature type="binding site" evidence="15">
    <location>
        <position position="71"/>
    </location>
    <ligand>
        <name>Mg(2+)</name>
        <dbReference type="ChEBI" id="CHEBI:18420"/>
    </ligand>
</feature>
<organism evidence="17 18">
    <name type="scientific">Actinobacillus seminis</name>
    <dbReference type="NCBI Taxonomy" id="722"/>
    <lineage>
        <taxon>Bacteria</taxon>
        <taxon>Pseudomonadati</taxon>
        <taxon>Pseudomonadota</taxon>
        <taxon>Gammaproteobacteria</taxon>
        <taxon>Pasteurellales</taxon>
        <taxon>Pasteurellaceae</taxon>
        <taxon>Actinobacillus</taxon>
    </lineage>
</organism>
<dbReference type="GO" id="GO:0046872">
    <property type="term" value="F:metal ion binding"/>
    <property type="evidence" value="ECO:0007669"/>
    <property type="project" value="UniProtKB-KW"/>
</dbReference>
<dbReference type="Proteomes" id="UP000254507">
    <property type="component" value="Unassembled WGS sequence"/>
</dbReference>
<evidence type="ECO:0000256" key="9">
    <source>
        <dbReference type="ARBA" id="ARBA00022764"/>
    </source>
</evidence>
<dbReference type="GO" id="GO:0016740">
    <property type="term" value="F:transferase activity"/>
    <property type="evidence" value="ECO:0007669"/>
    <property type="project" value="UniProtKB-KW"/>
</dbReference>
<dbReference type="InterPro" id="IPR023214">
    <property type="entry name" value="HAD_sf"/>
</dbReference>
<comment type="catalytic activity">
    <reaction evidence="1 12">
        <text>a phosphate monoester + H2O = an alcohol + phosphate</text>
        <dbReference type="Rhea" id="RHEA:15017"/>
        <dbReference type="ChEBI" id="CHEBI:15377"/>
        <dbReference type="ChEBI" id="CHEBI:30879"/>
        <dbReference type="ChEBI" id="CHEBI:43474"/>
        <dbReference type="ChEBI" id="CHEBI:67140"/>
        <dbReference type="EC" id="3.1.3.2"/>
    </reaction>
</comment>
<protein>
    <recommendedName>
        <fullName evidence="6 12">Class B acid phosphatase</fullName>
        <ecNumber evidence="5 12">3.1.3.2</ecNumber>
    </recommendedName>
</protein>
<dbReference type="OrthoDB" id="2234478at2"/>
<evidence type="ECO:0000313" key="18">
    <source>
        <dbReference type="Proteomes" id="UP000254507"/>
    </source>
</evidence>
<dbReference type="RefSeq" id="WP_115609946.1">
    <property type="nucleotide sequence ID" value="NZ_JBMHIA010000011.1"/>
</dbReference>
<dbReference type="EMBL" id="UFSB01000001">
    <property type="protein sequence ID" value="SUU34139.1"/>
    <property type="molecule type" value="Genomic_DNA"/>
</dbReference>
<comment type="subcellular location">
    <subcellularLocation>
        <location evidence="2 12">Periplasm</location>
    </subcellularLocation>
</comment>
<evidence type="ECO:0000256" key="12">
    <source>
        <dbReference type="PIRNR" id="PIRNR017818"/>
    </source>
</evidence>
<feature type="binding site" evidence="14">
    <location>
        <position position="184"/>
    </location>
    <ligand>
        <name>substrate</name>
    </ligand>
</feature>
<feature type="active site" description="Nucleophile" evidence="13">
    <location>
        <position position="69"/>
    </location>
</feature>
<dbReference type="SFLD" id="SFLDG01127">
    <property type="entry name" value="C1.3:_Acid_Phosphatase_Like"/>
    <property type="match status" value="1"/>
</dbReference>
<evidence type="ECO:0000313" key="17">
    <source>
        <dbReference type="EMBL" id="SUU34139.1"/>
    </source>
</evidence>
<evidence type="ECO:0000256" key="2">
    <source>
        <dbReference type="ARBA" id="ARBA00004418"/>
    </source>
</evidence>
<feature type="binding site" evidence="15">
    <location>
        <position position="69"/>
    </location>
    <ligand>
        <name>Mg(2+)</name>
        <dbReference type="ChEBI" id="CHEBI:18420"/>
    </ligand>
</feature>
<dbReference type="SFLD" id="SFLDS00003">
    <property type="entry name" value="Haloacid_Dehalogenase"/>
    <property type="match status" value="1"/>
</dbReference>
<gene>
    <name evidence="17" type="primary">aphA</name>
    <name evidence="17" type="ORF">NCTC10851_00171</name>
</gene>
<dbReference type="GO" id="GO:0030288">
    <property type="term" value="C:outer membrane-bounded periplasmic space"/>
    <property type="evidence" value="ECO:0007669"/>
    <property type="project" value="InterPro"/>
</dbReference>
<dbReference type="NCBIfam" id="TIGR01672">
    <property type="entry name" value="AphA"/>
    <property type="match status" value="1"/>
</dbReference>
<keyword evidence="11 12" id="KW-0460">Magnesium</keyword>
<dbReference type="EC" id="3.1.3.2" evidence="5 12"/>
<evidence type="ECO:0000256" key="4">
    <source>
        <dbReference type="ARBA" id="ARBA00011881"/>
    </source>
</evidence>
<dbReference type="InterPro" id="IPR036412">
    <property type="entry name" value="HAD-like_sf"/>
</dbReference>
<evidence type="ECO:0000256" key="10">
    <source>
        <dbReference type="ARBA" id="ARBA00022801"/>
    </source>
</evidence>
<dbReference type="Pfam" id="PF03767">
    <property type="entry name" value="Acid_phosphat_B"/>
    <property type="match status" value="1"/>
</dbReference>